<sequence length="261" mass="30294">MDDMPTEYDFMGCDEWNNSEDYEEKECGGGEHTCGVDHVTKKHKNVTVEAELLEVLDGRRHCEEHSLRVDEESGRFIYYFMAFGASIRGYAHTRKVVVVDDTHLSGKYEGVLLSAVAQDTQNHIYPLAYCVVDKKNDMLWGFFFENLKAFVVDEPELLRLKHGNEYDTSIYNYSSQIDSKESYLLAYLEPICTAPLESEWSVTREYLEMQVLPPDFDPKLRRRKVKCVKGVLEPSRYKKRNKCSKYKRPGHRRTTCSLNVG</sequence>
<dbReference type="OMA" id="YEEKECG"/>
<dbReference type="PANTHER" id="PTHR31973:SF179">
    <property type="entry name" value="PROTEIN FAR1-RELATED SEQUENCE"/>
    <property type="match status" value="1"/>
</dbReference>
<protein>
    <recommendedName>
        <fullName evidence="1">MULE transposase domain-containing protein</fullName>
    </recommendedName>
</protein>
<dbReference type="Pfam" id="PF10551">
    <property type="entry name" value="MULE"/>
    <property type="match status" value="1"/>
</dbReference>
<reference evidence="2 3" key="1">
    <citation type="journal article" date="2014" name="Nat. Genet.">
        <title>Genome sequence of the hot pepper provides insights into the evolution of pungency in Capsicum species.</title>
        <authorList>
            <person name="Kim S."/>
            <person name="Park M."/>
            <person name="Yeom S.I."/>
            <person name="Kim Y.M."/>
            <person name="Lee J.M."/>
            <person name="Lee H.A."/>
            <person name="Seo E."/>
            <person name="Choi J."/>
            <person name="Cheong K."/>
            <person name="Kim K.T."/>
            <person name="Jung K."/>
            <person name="Lee G.W."/>
            <person name="Oh S.K."/>
            <person name="Bae C."/>
            <person name="Kim S.B."/>
            <person name="Lee H.Y."/>
            <person name="Kim S.Y."/>
            <person name="Kim M.S."/>
            <person name="Kang B.C."/>
            <person name="Jo Y.D."/>
            <person name="Yang H.B."/>
            <person name="Jeong H.J."/>
            <person name="Kang W.H."/>
            <person name="Kwon J.K."/>
            <person name="Shin C."/>
            <person name="Lim J.Y."/>
            <person name="Park J.H."/>
            <person name="Huh J.H."/>
            <person name="Kim J.S."/>
            <person name="Kim B.D."/>
            <person name="Cohen O."/>
            <person name="Paran I."/>
            <person name="Suh M.C."/>
            <person name="Lee S.B."/>
            <person name="Kim Y.K."/>
            <person name="Shin Y."/>
            <person name="Noh S.J."/>
            <person name="Park J."/>
            <person name="Seo Y.S."/>
            <person name="Kwon S.Y."/>
            <person name="Kim H.A."/>
            <person name="Park J.M."/>
            <person name="Kim H.J."/>
            <person name="Choi S.B."/>
            <person name="Bosland P.W."/>
            <person name="Reeves G."/>
            <person name="Jo S.H."/>
            <person name="Lee B.W."/>
            <person name="Cho H.T."/>
            <person name="Choi H.S."/>
            <person name="Lee M.S."/>
            <person name="Yu Y."/>
            <person name="Do Choi Y."/>
            <person name="Park B.S."/>
            <person name="van Deynze A."/>
            <person name="Ashrafi H."/>
            <person name="Hill T."/>
            <person name="Kim W.T."/>
            <person name="Pai H.S."/>
            <person name="Ahn H.K."/>
            <person name="Yeam I."/>
            <person name="Giovannoni J.J."/>
            <person name="Rose J.K."/>
            <person name="Sorensen I."/>
            <person name="Lee S.J."/>
            <person name="Kim R.W."/>
            <person name="Choi I.Y."/>
            <person name="Choi B.S."/>
            <person name="Lim J.S."/>
            <person name="Lee Y.H."/>
            <person name="Choi D."/>
        </authorList>
    </citation>
    <scope>NUCLEOTIDE SEQUENCE [LARGE SCALE GENOMIC DNA]</scope>
    <source>
        <strain evidence="3">cv. CM334</strain>
    </source>
</reference>
<dbReference type="EMBL" id="AYRZ02000012">
    <property type="protein sequence ID" value="PHT65350.1"/>
    <property type="molecule type" value="Genomic_DNA"/>
</dbReference>
<evidence type="ECO:0000313" key="3">
    <source>
        <dbReference type="Proteomes" id="UP000222542"/>
    </source>
</evidence>
<reference evidence="2 3" key="2">
    <citation type="journal article" date="2017" name="Genome Biol.">
        <title>New reference genome sequences of hot pepper reveal the massive evolution of plant disease-resistance genes by retroduplication.</title>
        <authorList>
            <person name="Kim S."/>
            <person name="Park J."/>
            <person name="Yeom S.I."/>
            <person name="Kim Y.M."/>
            <person name="Seo E."/>
            <person name="Kim K.T."/>
            <person name="Kim M.S."/>
            <person name="Lee J.M."/>
            <person name="Cheong K."/>
            <person name="Shin H.S."/>
            <person name="Kim S.B."/>
            <person name="Han K."/>
            <person name="Lee J."/>
            <person name="Park M."/>
            <person name="Lee H.A."/>
            <person name="Lee H.Y."/>
            <person name="Lee Y."/>
            <person name="Oh S."/>
            <person name="Lee J.H."/>
            <person name="Choi E."/>
            <person name="Choi E."/>
            <person name="Lee S.E."/>
            <person name="Jeon J."/>
            <person name="Kim H."/>
            <person name="Choi G."/>
            <person name="Song H."/>
            <person name="Lee J."/>
            <person name="Lee S.C."/>
            <person name="Kwon J.K."/>
            <person name="Lee H.Y."/>
            <person name="Koo N."/>
            <person name="Hong Y."/>
            <person name="Kim R.W."/>
            <person name="Kang W.H."/>
            <person name="Huh J.H."/>
            <person name="Kang B.C."/>
            <person name="Yang T.J."/>
            <person name="Lee Y.H."/>
            <person name="Bennetzen J.L."/>
            <person name="Choi D."/>
        </authorList>
    </citation>
    <scope>NUCLEOTIDE SEQUENCE [LARGE SCALE GENOMIC DNA]</scope>
    <source>
        <strain evidence="3">cv. CM334</strain>
    </source>
</reference>
<feature type="domain" description="MULE transposase" evidence="1">
    <location>
        <begin position="96"/>
        <end position="152"/>
    </location>
</feature>
<dbReference type="PANTHER" id="PTHR31973">
    <property type="entry name" value="POLYPROTEIN, PUTATIVE-RELATED"/>
    <property type="match status" value="1"/>
</dbReference>
<organism evidence="2 3">
    <name type="scientific">Capsicum annuum</name>
    <name type="common">Capsicum pepper</name>
    <dbReference type="NCBI Taxonomy" id="4072"/>
    <lineage>
        <taxon>Eukaryota</taxon>
        <taxon>Viridiplantae</taxon>
        <taxon>Streptophyta</taxon>
        <taxon>Embryophyta</taxon>
        <taxon>Tracheophyta</taxon>
        <taxon>Spermatophyta</taxon>
        <taxon>Magnoliopsida</taxon>
        <taxon>eudicotyledons</taxon>
        <taxon>Gunneridae</taxon>
        <taxon>Pentapetalae</taxon>
        <taxon>asterids</taxon>
        <taxon>lamiids</taxon>
        <taxon>Solanales</taxon>
        <taxon>Solanaceae</taxon>
        <taxon>Solanoideae</taxon>
        <taxon>Capsiceae</taxon>
        <taxon>Capsicum</taxon>
    </lineage>
</organism>
<dbReference type="Gramene" id="PHT65350">
    <property type="protein sequence ID" value="PHT65350"/>
    <property type="gene ID" value="T459_29775"/>
</dbReference>
<dbReference type="AlphaFoldDB" id="A0A2G2Y6J1"/>
<evidence type="ECO:0000259" key="1">
    <source>
        <dbReference type="Pfam" id="PF10551"/>
    </source>
</evidence>
<name>A0A2G2Y6J1_CAPAN</name>
<gene>
    <name evidence="2" type="ORF">T459_29775</name>
</gene>
<dbReference type="STRING" id="4072.A0A2G2Y6J1"/>
<accession>A0A2G2Y6J1</accession>
<dbReference type="InterPro" id="IPR018289">
    <property type="entry name" value="MULE_transposase_dom"/>
</dbReference>
<proteinExistence type="predicted"/>
<keyword evidence="3" id="KW-1185">Reference proteome</keyword>
<evidence type="ECO:0000313" key="2">
    <source>
        <dbReference type="EMBL" id="PHT65350.1"/>
    </source>
</evidence>
<dbReference type="Proteomes" id="UP000222542">
    <property type="component" value="Unassembled WGS sequence"/>
</dbReference>
<comment type="caution">
    <text evidence="2">The sequence shown here is derived from an EMBL/GenBank/DDBJ whole genome shotgun (WGS) entry which is preliminary data.</text>
</comment>